<dbReference type="PANTHER" id="PTHR47129:SF1">
    <property type="entry name" value="NMRA-LIKE DOMAIN-CONTAINING PROTEIN"/>
    <property type="match status" value="1"/>
</dbReference>
<sequence length="298" mass="32230">MPAIASPPRLLVLGASGRLDQAILRHLLTTLRVDPQRIIVGTREPAKLQELVDQGVEVRRYDLLEEETFEGAIKDASRVLIISTAHDGRANFVTLLDTLAKYDVEHVSYTSFYGVETSTADFTPTFRAAERAFGESKLKACSLLRNGYYTGVTFPAFRAALKTGKWYSAMQSGRVTYTSIDALGLANAVALVGDKPVDQIVSLTGPEALSVEDVVKSFNDILGKTFELAHVSAEELTAHLEEHVGLPAQLAHAMASIDASVVTGDVAVVTNDYEKLVGTSPGTMADWICESKDLLLAM</sequence>
<evidence type="ECO:0000259" key="1">
    <source>
        <dbReference type="Pfam" id="PF05368"/>
    </source>
</evidence>
<accession>A0A8K1CVM2</accession>
<dbReference type="Gene3D" id="3.40.50.720">
    <property type="entry name" value="NAD(P)-binding Rossmann-like Domain"/>
    <property type="match status" value="1"/>
</dbReference>
<dbReference type="Pfam" id="PF05368">
    <property type="entry name" value="NmrA"/>
    <property type="match status" value="1"/>
</dbReference>
<dbReference type="InterPro" id="IPR008030">
    <property type="entry name" value="NmrA-like"/>
</dbReference>
<dbReference type="PANTHER" id="PTHR47129">
    <property type="entry name" value="QUINONE OXIDOREDUCTASE 2"/>
    <property type="match status" value="1"/>
</dbReference>
<keyword evidence="3" id="KW-1185">Reference proteome</keyword>
<dbReference type="InterPro" id="IPR036291">
    <property type="entry name" value="NAD(P)-bd_dom_sf"/>
</dbReference>
<dbReference type="OrthoDB" id="300709at2759"/>
<dbReference type="AlphaFoldDB" id="A0A8K1CVM2"/>
<organism evidence="2 3">
    <name type="scientific">Pythium oligandrum</name>
    <name type="common">Mycoparasitic fungus</name>
    <dbReference type="NCBI Taxonomy" id="41045"/>
    <lineage>
        <taxon>Eukaryota</taxon>
        <taxon>Sar</taxon>
        <taxon>Stramenopiles</taxon>
        <taxon>Oomycota</taxon>
        <taxon>Peronosporomycetes</taxon>
        <taxon>Pythiales</taxon>
        <taxon>Pythiaceae</taxon>
        <taxon>Pythium</taxon>
    </lineage>
</organism>
<name>A0A8K1CVM2_PYTOL</name>
<evidence type="ECO:0000313" key="3">
    <source>
        <dbReference type="Proteomes" id="UP000794436"/>
    </source>
</evidence>
<dbReference type="Proteomes" id="UP000794436">
    <property type="component" value="Unassembled WGS sequence"/>
</dbReference>
<gene>
    <name evidence="2" type="ORF">Poli38472_001903</name>
</gene>
<comment type="caution">
    <text evidence="2">The sequence shown here is derived from an EMBL/GenBank/DDBJ whole genome shotgun (WGS) entry which is preliminary data.</text>
</comment>
<protein>
    <recommendedName>
        <fullName evidence="1">NmrA-like domain-containing protein</fullName>
    </recommendedName>
</protein>
<reference evidence="2" key="1">
    <citation type="submission" date="2019-03" db="EMBL/GenBank/DDBJ databases">
        <title>Long read genome sequence of the mycoparasitic Pythium oligandrum ATCC 38472 isolated from sugarbeet rhizosphere.</title>
        <authorList>
            <person name="Gaulin E."/>
        </authorList>
    </citation>
    <scope>NUCLEOTIDE SEQUENCE</scope>
    <source>
        <strain evidence="2">ATCC 38472_TT</strain>
    </source>
</reference>
<feature type="domain" description="NmrA-like" evidence="1">
    <location>
        <begin position="9"/>
        <end position="257"/>
    </location>
</feature>
<dbReference type="EMBL" id="SPLM01000001">
    <property type="protein sequence ID" value="TMW69747.1"/>
    <property type="molecule type" value="Genomic_DNA"/>
</dbReference>
<proteinExistence type="predicted"/>
<dbReference type="SUPFAM" id="SSF51735">
    <property type="entry name" value="NAD(P)-binding Rossmann-fold domains"/>
    <property type="match status" value="1"/>
</dbReference>
<dbReference type="InterPro" id="IPR052718">
    <property type="entry name" value="NmrA-type_oxidoreductase"/>
</dbReference>
<evidence type="ECO:0000313" key="2">
    <source>
        <dbReference type="EMBL" id="TMW69747.1"/>
    </source>
</evidence>
<dbReference type="Gene3D" id="3.90.25.10">
    <property type="entry name" value="UDP-galactose 4-epimerase, domain 1"/>
    <property type="match status" value="1"/>
</dbReference>